<keyword evidence="4" id="KW-1185">Reference proteome</keyword>
<dbReference type="PANTHER" id="PTHR13371:SF0">
    <property type="entry name" value="CENTROSOMAL PROTEIN OF 104 KDA"/>
    <property type="match status" value="1"/>
</dbReference>
<protein>
    <submittedName>
        <fullName evidence="3">Uncharacterized protein</fullName>
    </submittedName>
</protein>
<dbReference type="InterPro" id="IPR052607">
    <property type="entry name" value="CEP104-like"/>
</dbReference>
<feature type="compositionally biased region" description="Basic and acidic residues" evidence="2">
    <location>
        <begin position="185"/>
        <end position="215"/>
    </location>
</feature>
<feature type="region of interest" description="Disordered" evidence="2">
    <location>
        <begin position="1"/>
        <end position="32"/>
    </location>
</feature>
<organism evidence="3 4">
    <name type="scientific">Steinernema hermaphroditum</name>
    <dbReference type="NCBI Taxonomy" id="289476"/>
    <lineage>
        <taxon>Eukaryota</taxon>
        <taxon>Metazoa</taxon>
        <taxon>Ecdysozoa</taxon>
        <taxon>Nematoda</taxon>
        <taxon>Chromadorea</taxon>
        <taxon>Rhabditida</taxon>
        <taxon>Tylenchina</taxon>
        <taxon>Panagrolaimomorpha</taxon>
        <taxon>Strongyloidoidea</taxon>
        <taxon>Steinernematidae</taxon>
        <taxon>Steinernema</taxon>
    </lineage>
</organism>
<feature type="compositionally biased region" description="Polar residues" evidence="2">
    <location>
        <begin position="1"/>
        <end position="13"/>
    </location>
</feature>
<accession>A0AA39LND1</accession>
<dbReference type="EMBL" id="JAUCMV010000004">
    <property type="protein sequence ID" value="KAK0403712.1"/>
    <property type="molecule type" value="Genomic_DNA"/>
</dbReference>
<comment type="caution">
    <text evidence="3">The sequence shown here is derived from an EMBL/GenBank/DDBJ whole genome shotgun (WGS) entry which is preliminary data.</text>
</comment>
<evidence type="ECO:0000313" key="3">
    <source>
        <dbReference type="EMBL" id="KAK0403712.1"/>
    </source>
</evidence>
<evidence type="ECO:0000256" key="1">
    <source>
        <dbReference type="SAM" id="Coils"/>
    </source>
</evidence>
<gene>
    <name evidence="3" type="ORF">QR680_017081</name>
</gene>
<keyword evidence="1" id="KW-0175">Coiled coil</keyword>
<evidence type="ECO:0000313" key="4">
    <source>
        <dbReference type="Proteomes" id="UP001175271"/>
    </source>
</evidence>
<dbReference type="PANTHER" id="PTHR13371">
    <property type="entry name" value="GLYCINE-, GLUTAMATE-, THIENYLCYCLOHEXYLPIPERIDINE-BINDING PROTEIN"/>
    <property type="match status" value="1"/>
</dbReference>
<reference evidence="3" key="1">
    <citation type="submission" date="2023-06" db="EMBL/GenBank/DDBJ databases">
        <title>Genomic analysis of the entomopathogenic nematode Steinernema hermaphroditum.</title>
        <authorList>
            <person name="Schwarz E.M."/>
            <person name="Heppert J.K."/>
            <person name="Baniya A."/>
            <person name="Schwartz H.T."/>
            <person name="Tan C.-H."/>
            <person name="Antoshechkin I."/>
            <person name="Sternberg P.W."/>
            <person name="Goodrich-Blair H."/>
            <person name="Dillman A.R."/>
        </authorList>
    </citation>
    <scope>NUCLEOTIDE SEQUENCE</scope>
    <source>
        <strain evidence="3">PS9179</strain>
        <tissue evidence="3">Whole animal</tissue>
    </source>
</reference>
<sequence length="343" mass="38237">MSTTTTPGDTPSMETPRHSSLAPPMATSPPPTLEELAFRTIVVGSDDTKGFQRALQSRAGWTSDSEPEFPIDVVVGLERPANIYKVVVEVIDENAPSEIDVSVGSHPGSETAEVNYEGASGADYKKKGKIRFTQKSKKEPLEDSQALFVDCHGQFLWLALDGPNHPKAKGDQVSLHRLKIFGYKGSHEKPRERRSPKESEPPKKKETKRRDEEAMRFSSEGDGLSMPADQLGEDPLTSLRIVKKVLGDKRQKALNEDKAVEASMCLRAIDRMEEYEKRIEKLKSKMSDALFKGDTVMAEKHRLAAADCRDTVFRATHVDLLLDRSELRSIGVESKWADEEQDD</sequence>
<dbReference type="AlphaFoldDB" id="A0AA39LND1"/>
<evidence type="ECO:0000256" key="2">
    <source>
        <dbReference type="SAM" id="MobiDB-lite"/>
    </source>
</evidence>
<feature type="coiled-coil region" evidence="1">
    <location>
        <begin position="265"/>
        <end position="292"/>
    </location>
</feature>
<name>A0AA39LND1_9BILA</name>
<proteinExistence type="predicted"/>
<dbReference type="Proteomes" id="UP001175271">
    <property type="component" value="Unassembled WGS sequence"/>
</dbReference>
<feature type="region of interest" description="Disordered" evidence="2">
    <location>
        <begin position="184"/>
        <end position="232"/>
    </location>
</feature>
<dbReference type="GO" id="GO:0005929">
    <property type="term" value="C:cilium"/>
    <property type="evidence" value="ECO:0007669"/>
    <property type="project" value="TreeGrafter"/>
</dbReference>